<proteinExistence type="predicted"/>
<gene>
    <name evidence="1" type="ORF">CAXC1_180063</name>
</gene>
<comment type="caution">
    <text evidence="1">The sequence shown here is derived from an EMBL/GenBank/DDBJ whole genome shotgun (WGS) entry which is preliminary data.</text>
</comment>
<sequence>MNAEMVKSYSEYIAEYENVDMIKVFSKVEKLSQILLCLIS</sequence>
<accession>A0ABM9N7H4</accession>
<reference evidence="1 2" key="1">
    <citation type="submission" date="2024-01" db="EMBL/GenBank/DDBJ databases">
        <authorList>
            <person name="Kunselman E."/>
        </authorList>
    </citation>
    <scope>NUCLEOTIDE SEQUENCE [LARGE SCALE GENOMIC DNA]</scope>
    <source>
        <strain evidence="1">2 abalone samples</strain>
    </source>
</reference>
<keyword evidence="2" id="KW-1185">Reference proteome</keyword>
<dbReference type="EMBL" id="CAWVOK010000009">
    <property type="protein sequence ID" value="CAK8162555.1"/>
    <property type="molecule type" value="Genomic_DNA"/>
</dbReference>
<dbReference type="Proteomes" id="UP001314181">
    <property type="component" value="Unassembled WGS sequence"/>
</dbReference>
<name>A0ABM9N7H4_9RICK</name>
<organism evidence="1 2">
    <name type="scientific">Candidatus Xenohaliotis californiensis</name>
    <dbReference type="NCBI Taxonomy" id="84677"/>
    <lineage>
        <taxon>Bacteria</taxon>
        <taxon>Pseudomonadati</taxon>
        <taxon>Pseudomonadota</taxon>
        <taxon>Alphaproteobacteria</taxon>
        <taxon>Rickettsiales</taxon>
        <taxon>Anaplasmataceae</taxon>
        <taxon>Candidatus Xenohaliotis</taxon>
    </lineage>
</organism>
<evidence type="ECO:0000313" key="2">
    <source>
        <dbReference type="Proteomes" id="UP001314181"/>
    </source>
</evidence>
<protein>
    <submittedName>
        <fullName evidence="1">Uncharacterized protein</fullName>
    </submittedName>
</protein>
<evidence type="ECO:0000313" key="1">
    <source>
        <dbReference type="EMBL" id="CAK8162555.1"/>
    </source>
</evidence>